<proteinExistence type="predicted"/>
<evidence type="ECO:0000313" key="2">
    <source>
        <dbReference type="Proteomes" id="UP000234681"/>
    </source>
</evidence>
<organism evidence="1 2">
    <name type="scientific">Rattus norvegicus</name>
    <name type="common">Rat</name>
    <dbReference type="NCBI Taxonomy" id="10116"/>
    <lineage>
        <taxon>Eukaryota</taxon>
        <taxon>Metazoa</taxon>
        <taxon>Chordata</taxon>
        <taxon>Craniata</taxon>
        <taxon>Vertebrata</taxon>
        <taxon>Euteleostomi</taxon>
        <taxon>Mammalia</taxon>
        <taxon>Eutheria</taxon>
        <taxon>Euarchontoglires</taxon>
        <taxon>Glires</taxon>
        <taxon>Rodentia</taxon>
        <taxon>Myomorpha</taxon>
        <taxon>Muroidea</taxon>
        <taxon>Muridae</taxon>
        <taxon>Murinae</taxon>
        <taxon>Rattus</taxon>
    </lineage>
</organism>
<protein>
    <submittedName>
        <fullName evidence="1">RCG63177</fullName>
    </submittedName>
</protein>
<name>A6K185_RAT</name>
<gene>
    <name evidence="1" type="ORF">rCG_63177</name>
</gene>
<evidence type="ECO:0000313" key="1">
    <source>
        <dbReference type="EMBL" id="EDL89543.1"/>
    </source>
</evidence>
<accession>A6K185</accession>
<dbReference type="AlphaFoldDB" id="A6K185"/>
<reference evidence="1 2" key="1">
    <citation type="submission" date="2005-07" db="EMBL/GenBank/DDBJ databases">
        <authorList>
            <person name="Mural R.J."/>
            <person name="Li P.W."/>
            <person name="Adams M.D."/>
            <person name="Amanatides P.G."/>
            <person name="Baden-Tillson H."/>
            <person name="Barnstead M."/>
            <person name="Chin S.H."/>
            <person name="Dew I."/>
            <person name="Evans C.A."/>
            <person name="Ferriera S."/>
            <person name="Flanigan M."/>
            <person name="Fosler C."/>
            <person name="Glodek A."/>
            <person name="Gu Z."/>
            <person name="Holt R.A."/>
            <person name="Jennings D."/>
            <person name="Kraft C.L."/>
            <person name="Lu F."/>
            <person name="Nguyen T."/>
            <person name="Nusskern D.R."/>
            <person name="Pfannkoch C.M."/>
            <person name="Sitter C."/>
            <person name="Sutton G.G."/>
            <person name="Venter J.C."/>
            <person name="Wang Z."/>
            <person name="Woodage T."/>
            <person name="Zheng X.H."/>
            <person name="Zhong F."/>
        </authorList>
    </citation>
    <scope>NUCLEOTIDE SEQUENCE [LARGE SCALE GENOMIC DNA]</scope>
    <source>
        <strain>BN</strain>
        <strain evidence="2">Sprague-Dawley</strain>
    </source>
</reference>
<dbReference type="EMBL" id="CH474012">
    <property type="protein sequence ID" value="EDL89543.1"/>
    <property type="molecule type" value="Genomic_DNA"/>
</dbReference>
<dbReference type="Proteomes" id="UP000234681">
    <property type="component" value="Chromosome 12"/>
</dbReference>
<sequence>MEEKKSSSPGDNLRESRFGFYMSRSLHLSDPCPCTLRILQRN</sequence>